<evidence type="ECO:0008006" key="6">
    <source>
        <dbReference type="Google" id="ProtNLM"/>
    </source>
</evidence>
<keyword evidence="4" id="KW-1185">Reference proteome</keyword>
<reference evidence="3 5" key="2">
    <citation type="submission" date="2016-11" db="EMBL/GenBank/DDBJ databases">
        <authorList>
            <person name="Jaros S."/>
            <person name="Januszkiewicz K."/>
            <person name="Wedrychowicz H."/>
        </authorList>
    </citation>
    <scope>NUCLEOTIDE SEQUENCE [LARGE SCALE GENOMIC DNA]</scope>
    <source>
        <strain evidence="3 5">DSM 17137</strain>
    </source>
</reference>
<dbReference type="EMBL" id="FQVC01000005">
    <property type="protein sequence ID" value="SHF22278.1"/>
    <property type="molecule type" value="Genomic_DNA"/>
</dbReference>
<evidence type="ECO:0000256" key="1">
    <source>
        <dbReference type="SAM" id="Phobius"/>
    </source>
</evidence>
<feature type="transmembrane region" description="Helical" evidence="1">
    <location>
        <begin position="25"/>
        <end position="48"/>
    </location>
</feature>
<evidence type="ECO:0000313" key="2">
    <source>
        <dbReference type="EMBL" id="KKB76118.1"/>
    </source>
</evidence>
<dbReference type="STRING" id="1121477.SAMN02745223_02112"/>
<gene>
    <name evidence="3" type="ORF">SAMN02745223_02112</name>
    <name evidence="2" type="ORF">VW29_20380</name>
</gene>
<proteinExistence type="predicted"/>
<keyword evidence="1" id="KW-0812">Transmembrane</keyword>
<keyword evidence="1" id="KW-1133">Transmembrane helix</keyword>
<dbReference type="AlphaFoldDB" id="A0A0F5L190"/>
<dbReference type="EMBL" id="LAJF01000156">
    <property type="protein sequence ID" value="KKB76118.1"/>
    <property type="molecule type" value="Genomic_DNA"/>
</dbReference>
<evidence type="ECO:0000313" key="5">
    <source>
        <dbReference type="Proteomes" id="UP000184533"/>
    </source>
</evidence>
<reference evidence="2 4" key="1">
    <citation type="submission" date="2015-03" db="EMBL/GenBank/DDBJ databases">
        <authorList>
            <person name="Hassan Y.I."/>
            <person name="Lepp D."/>
            <person name="Zhou T."/>
        </authorList>
    </citation>
    <scope>NUCLEOTIDE SEQUENCE [LARGE SCALE GENOMIC DNA]</scope>
    <source>
        <strain evidence="2 4">DSM 17137</strain>
    </source>
</reference>
<sequence length="212" mass="22397">MSQHAHASDRHATYRRLLQRNRFVGLLRIGVPALGVLVLAVLAGQIYLSSLSGQFGIGQITVSDNSISVEAPEYAGTLDDGSAYRVWAQSARAGLATSDIIELNAAALTVTRTNGVVINAEARSAKLDTTNENVIVDGISHIADSTGISGTLYQSVFDWVAQRLTSKGAVKIDYPDGTELEAVGMTYDAAAMVWTFTNATVTLPSTPGADNP</sequence>
<evidence type="ECO:0000313" key="3">
    <source>
        <dbReference type="EMBL" id="SHF22278.1"/>
    </source>
</evidence>
<dbReference type="OrthoDB" id="7946957at2"/>
<accession>A0A0F5L190</accession>
<protein>
    <recommendedName>
        <fullName evidence="6">Lipopolysaccharide export system protein LptC</fullName>
    </recommendedName>
</protein>
<dbReference type="Proteomes" id="UP000033608">
    <property type="component" value="Unassembled WGS sequence"/>
</dbReference>
<dbReference type="RefSeq" id="WP_046137127.1">
    <property type="nucleotide sequence ID" value="NZ_FQVC01000005.1"/>
</dbReference>
<evidence type="ECO:0000313" key="4">
    <source>
        <dbReference type="Proteomes" id="UP000033608"/>
    </source>
</evidence>
<keyword evidence="1" id="KW-0472">Membrane</keyword>
<name>A0A0F5L190_9HYPH</name>
<dbReference type="PATRIC" id="fig|1121477.3.peg.861"/>
<organism evidence="2 4">
    <name type="scientific">Devosia limi DSM 17137</name>
    <dbReference type="NCBI Taxonomy" id="1121477"/>
    <lineage>
        <taxon>Bacteria</taxon>
        <taxon>Pseudomonadati</taxon>
        <taxon>Pseudomonadota</taxon>
        <taxon>Alphaproteobacteria</taxon>
        <taxon>Hyphomicrobiales</taxon>
        <taxon>Devosiaceae</taxon>
        <taxon>Devosia</taxon>
    </lineage>
</organism>
<dbReference type="Proteomes" id="UP000184533">
    <property type="component" value="Unassembled WGS sequence"/>
</dbReference>